<reference evidence="2" key="1">
    <citation type="submission" date="2023-02" db="EMBL/GenBank/DDBJ databases">
        <title>Colletotrichum kahawae CIFC_Que2 genome sequencing and assembly.</title>
        <authorList>
            <person name="Baroncelli R."/>
        </authorList>
    </citation>
    <scope>NUCLEOTIDE SEQUENCE</scope>
    <source>
        <strain evidence="2">CIFC_Que2</strain>
    </source>
</reference>
<gene>
    <name evidence="2" type="ORF">CKAH01_04573</name>
</gene>
<dbReference type="EMBL" id="VYYT01000113">
    <property type="protein sequence ID" value="KAK2768005.1"/>
    <property type="molecule type" value="Genomic_DNA"/>
</dbReference>
<evidence type="ECO:0000313" key="3">
    <source>
        <dbReference type="Proteomes" id="UP001281614"/>
    </source>
</evidence>
<evidence type="ECO:0000313" key="2">
    <source>
        <dbReference type="EMBL" id="KAK2768005.1"/>
    </source>
</evidence>
<dbReference type="AlphaFoldDB" id="A0AAD9YJ16"/>
<sequence>MRGDFPGEFEGFDEEQEMKLKDKKRKRGESNEEKWKDIFNVLFPDAIETSNLYYRSRAIENCQDEIADPDDMKHGIIKNLFADHQAPDIESMARSRMEKMTGSLPEEDWREMKKIFRDFAFAGLESQTSVCSSSKFSASHQVPNTRLNSGQDSREILNHEDALPPESQPQLPLPTREAAEHSPDPHLEATSETYEESVFNNLNLTPEECLAAALQQKTPPWQGPEDVSSHY</sequence>
<evidence type="ECO:0000256" key="1">
    <source>
        <dbReference type="SAM" id="MobiDB-lite"/>
    </source>
</evidence>
<feature type="region of interest" description="Disordered" evidence="1">
    <location>
        <begin position="1"/>
        <end position="31"/>
    </location>
</feature>
<proteinExistence type="predicted"/>
<feature type="compositionally biased region" description="Low complexity" evidence="1">
    <location>
        <begin position="164"/>
        <end position="174"/>
    </location>
</feature>
<feature type="region of interest" description="Disordered" evidence="1">
    <location>
        <begin position="211"/>
        <end position="231"/>
    </location>
</feature>
<accession>A0AAD9YJ16</accession>
<comment type="caution">
    <text evidence="2">The sequence shown here is derived from an EMBL/GenBank/DDBJ whole genome shotgun (WGS) entry which is preliminary data.</text>
</comment>
<dbReference type="Proteomes" id="UP001281614">
    <property type="component" value="Unassembled WGS sequence"/>
</dbReference>
<organism evidence="2 3">
    <name type="scientific">Colletotrichum kahawae</name>
    <name type="common">Coffee berry disease fungus</name>
    <dbReference type="NCBI Taxonomy" id="34407"/>
    <lineage>
        <taxon>Eukaryota</taxon>
        <taxon>Fungi</taxon>
        <taxon>Dikarya</taxon>
        <taxon>Ascomycota</taxon>
        <taxon>Pezizomycotina</taxon>
        <taxon>Sordariomycetes</taxon>
        <taxon>Hypocreomycetidae</taxon>
        <taxon>Glomerellales</taxon>
        <taxon>Glomerellaceae</taxon>
        <taxon>Colletotrichum</taxon>
        <taxon>Colletotrichum gloeosporioides species complex</taxon>
    </lineage>
</organism>
<feature type="compositionally biased region" description="Basic and acidic residues" evidence="1">
    <location>
        <begin position="177"/>
        <end position="189"/>
    </location>
</feature>
<feature type="region of interest" description="Disordered" evidence="1">
    <location>
        <begin position="162"/>
        <end position="197"/>
    </location>
</feature>
<name>A0AAD9YJ16_COLKA</name>
<protein>
    <submittedName>
        <fullName evidence="2">Uncharacterized protein</fullName>
    </submittedName>
</protein>
<keyword evidence="3" id="KW-1185">Reference proteome</keyword>